<dbReference type="PANTHER" id="PTHR46300:SF2">
    <property type="entry name" value="CYTOCHROME P450 MONOOXYGENASE ALNH-RELATED"/>
    <property type="match status" value="1"/>
</dbReference>
<reference evidence="16 17" key="1">
    <citation type="journal article" date="2019" name="Nat. Ecol. Evol.">
        <title>Megaphylogeny resolves global patterns of mushroom evolution.</title>
        <authorList>
            <person name="Varga T."/>
            <person name="Krizsan K."/>
            <person name="Foldi C."/>
            <person name="Dima B."/>
            <person name="Sanchez-Garcia M."/>
            <person name="Sanchez-Ramirez S."/>
            <person name="Szollosi G.J."/>
            <person name="Szarkandi J.G."/>
            <person name="Papp V."/>
            <person name="Albert L."/>
            <person name="Andreopoulos W."/>
            <person name="Angelini C."/>
            <person name="Antonin V."/>
            <person name="Barry K.W."/>
            <person name="Bougher N.L."/>
            <person name="Buchanan P."/>
            <person name="Buyck B."/>
            <person name="Bense V."/>
            <person name="Catcheside P."/>
            <person name="Chovatia M."/>
            <person name="Cooper J."/>
            <person name="Damon W."/>
            <person name="Desjardin D."/>
            <person name="Finy P."/>
            <person name="Geml J."/>
            <person name="Haridas S."/>
            <person name="Hughes K."/>
            <person name="Justo A."/>
            <person name="Karasinski D."/>
            <person name="Kautmanova I."/>
            <person name="Kiss B."/>
            <person name="Kocsube S."/>
            <person name="Kotiranta H."/>
            <person name="LaButti K.M."/>
            <person name="Lechner B.E."/>
            <person name="Liimatainen K."/>
            <person name="Lipzen A."/>
            <person name="Lukacs Z."/>
            <person name="Mihaltcheva S."/>
            <person name="Morgado L.N."/>
            <person name="Niskanen T."/>
            <person name="Noordeloos M.E."/>
            <person name="Ohm R.A."/>
            <person name="Ortiz-Santana B."/>
            <person name="Ovrebo C."/>
            <person name="Racz N."/>
            <person name="Riley R."/>
            <person name="Savchenko A."/>
            <person name="Shiryaev A."/>
            <person name="Soop K."/>
            <person name="Spirin V."/>
            <person name="Szebenyi C."/>
            <person name="Tomsovsky M."/>
            <person name="Tulloss R.E."/>
            <person name="Uehling J."/>
            <person name="Grigoriev I.V."/>
            <person name="Vagvolgyi C."/>
            <person name="Papp T."/>
            <person name="Martin F.M."/>
            <person name="Miettinen O."/>
            <person name="Hibbett D.S."/>
            <person name="Nagy L.G."/>
        </authorList>
    </citation>
    <scope>NUCLEOTIDE SEQUENCE [LARGE SCALE GENOMIC DNA]</scope>
    <source>
        <strain evidence="16 17">CBS 962.96</strain>
    </source>
</reference>
<dbReference type="GO" id="GO:0005506">
    <property type="term" value="F:iron ion binding"/>
    <property type="evidence" value="ECO:0007669"/>
    <property type="project" value="InterPro"/>
</dbReference>
<evidence type="ECO:0000256" key="11">
    <source>
        <dbReference type="ARBA" id="ARBA00023033"/>
    </source>
</evidence>
<dbReference type="OrthoDB" id="2789670at2759"/>
<evidence type="ECO:0000256" key="7">
    <source>
        <dbReference type="ARBA" id="ARBA00022723"/>
    </source>
</evidence>
<keyword evidence="17" id="KW-1185">Reference proteome</keyword>
<evidence type="ECO:0000256" key="14">
    <source>
        <dbReference type="PIRSR" id="PIRSR602401-1"/>
    </source>
</evidence>
<dbReference type="InterPro" id="IPR036396">
    <property type="entry name" value="Cyt_P450_sf"/>
</dbReference>
<evidence type="ECO:0000256" key="5">
    <source>
        <dbReference type="ARBA" id="ARBA00022617"/>
    </source>
</evidence>
<keyword evidence="12 15" id="KW-0472">Membrane</keyword>
<feature type="binding site" description="axial binding residue" evidence="14">
    <location>
        <position position="180"/>
    </location>
    <ligand>
        <name>heme</name>
        <dbReference type="ChEBI" id="CHEBI:30413"/>
    </ligand>
    <ligandPart>
        <name>Fe</name>
        <dbReference type="ChEBI" id="CHEBI:18248"/>
    </ligandPart>
</feature>
<keyword evidence="6 15" id="KW-0812">Transmembrane</keyword>
<accession>A0A4S8MAF9</accession>
<dbReference type="GO" id="GO:0004497">
    <property type="term" value="F:monooxygenase activity"/>
    <property type="evidence" value="ECO:0007669"/>
    <property type="project" value="UniProtKB-KW"/>
</dbReference>
<evidence type="ECO:0000256" key="13">
    <source>
        <dbReference type="ARBA" id="ARBA00023180"/>
    </source>
</evidence>
<dbReference type="Gene3D" id="1.10.630.10">
    <property type="entry name" value="Cytochrome P450"/>
    <property type="match status" value="1"/>
</dbReference>
<evidence type="ECO:0000256" key="3">
    <source>
        <dbReference type="ARBA" id="ARBA00005179"/>
    </source>
</evidence>
<evidence type="ECO:0000256" key="15">
    <source>
        <dbReference type="SAM" id="Phobius"/>
    </source>
</evidence>
<evidence type="ECO:0000313" key="17">
    <source>
        <dbReference type="Proteomes" id="UP000297245"/>
    </source>
</evidence>
<feature type="transmembrane region" description="Helical" evidence="15">
    <location>
        <begin position="17"/>
        <end position="41"/>
    </location>
</feature>
<keyword evidence="10 14" id="KW-0408">Iron</keyword>
<evidence type="ECO:0000256" key="6">
    <source>
        <dbReference type="ARBA" id="ARBA00022692"/>
    </source>
</evidence>
<keyword evidence="5 14" id="KW-0349">Heme</keyword>
<keyword evidence="13" id="KW-0325">Glycoprotein</keyword>
<evidence type="ECO:0000256" key="12">
    <source>
        <dbReference type="ARBA" id="ARBA00023136"/>
    </source>
</evidence>
<dbReference type="EMBL" id="ML179122">
    <property type="protein sequence ID" value="THU99260.1"/>
    <property type="molecule type" value="Genomic_DNA"/>
</dbReference>
<gene>
    <name evidence="16" type="ORF">K435DRAFT_940214</name>
</gene>
<evidence type="ECO:0000256" key="4">
    <source>
        <dbReference type="ARBA" id="ARBA00010617"/>
    </source>
</evidence>
<organism evidence="16 17">
    <name type="scientific">Dendrothele bispora (strain CBS 962.96)</name>
    <dbReference type="NCBI Taxonomy" id="1314807"/>
    <lineage>
        <taxon>Eukaryota</taxon>
        <taxon>Fungi</taxon>
        <taxon>Dikarya</taxon>
        <taxon>Basidiomycota</taxon>
        <taxon>Agaricomycotina</taxon>
        <taxon>Agaricomycetes</taxon>
        <taxon>Agaricomycetidae</taxon>
        <taxon>Agaricales</taxon>
        <taxon>Agaricales incertae sedis</taxon>
        <taxon>Dendrothele</taxon>
    </lineage>
</organism>
<evidence type="ECO:0000256" key="9">
    <source>
        <dbReference type="ARBA" id="ARBA00023002"/>
    </source>
</evidence>
<dbReference type="InterPro" id="IPR001128">
    <property type="entry name" value="Cyt_P450"/>
</dbReference>
<evidence type="ECO:0000256" key="8">
    <source>
        <dbReference type="ARBA" id="ARBA00022989"/>
    </source>
</evidence>
<evidence type="ECO:0000313" key="16">
    <source>
        <dbReference type="EMBL" id="THU99260.1"/>
    </source>
</evidence>
<dbReference type="AlphaFoldDB" id="A0A4S8MAF9"/>
<dbReference type="Proteomes" id="UP000297245">
    <property type="component" value="Unassembled WGS sequence"/>
</dbReference>
<dbReference type="GO" id="GO:0020037">
    <property type="term" value="F:heme binding"/>
    <property type="evidence" value="ECO:0007669"/>
    <property type="project" value="InterPro"/>
</dbReference>
<comment type="cofactor">
    <cofactor evidence="1 14">
        <name>heme</name>
        <dbReference type="ChEBI" id="CHEBI:30413"/>
    </cofactor>
</comment>
<comment type="subcellular location">
    <subcellularLocation>
        <location evidence="2">Membrane</location>
        <topology evidence="2">Single-pass membrane protein</topology>
    </subcellularLocation>
</comment>
<keyword evidence="8 15" id="KW-1133">Transmembrane helix</keyword>
<dbReference type="SUPFAM" id="SSF48264">
    <property type="entry name" value="Cytochrome P450"/>
    <property type="match status" value="1"/>
</dbReference>
<comment type="similarity">
    <text evidence="4">Belongs to the cytochrome P450 family.</text>
</comment>
<evidence type="ECO:0000256" key="2">
    <source>
        <dbReference type="ARBA" id="ARBA00004167"/>
    </source>
</evidence>
<dbReference type="PRINTS" id="PR00463">
    <property type="entry name" value="EP450I"/>
</dbReference>
<dbReference type="Pfam" id="PF00067">
    <property type="entry name" value="p450"/>
    <property type="match status" value="1"/>
</dbReference>
<protein>
    <submittedName>
        <fullName evidence="16">Cytochrome P450</fullName>
    </submittedName>
</protein>
<dbReference type="PRINTS" id="PR00385">
    <property type="entry name" value="P450"/>
</dbReference>
<name>A0A4S8MAF9_DENBC</name>
<dbReference type="InterPro" id="IPR050364">
    <property type="entry name" value="Cytochrome_P450_fung"/>
</dbReference>
<dbReference type="GO" id="GO:0016020">
    <property type="term" value="C:membrane"/>
    <property type="evidence" value="ECO:0007669"/>
    <property type="project" value="UniProtKB-SubCell"/>
</dbReference>
<keyword evidence="7 14" id="KW-0479">Metal-binding</keyword>
<keyword evidence="9" id="KW-0560">Oxidoreductase</keyword>
<proteinExistence type="inferred from homology"/>
<dbReference type="PANTHER" id="PTHR46300">
    <property type="entry name" value="P450, PUTATIVE (EUROFUNG)-RELATED-RELATED"/>
    <property type="match status" value="1"/>
</dbReference>
<evidence type="ECO:0000256" key="1">
    <source>
        <dbReference type="ARBA" id="ARBA00001971"/>
    </source>
</evidence>
<sequence length="223" mass="25380">SRLGHCSTYKFSDKENAWVAGVMISAGAETTAAVMSWLMLAMTLKPEVQRKCHEELHNVVGRHRMPNFNDYESLPYICAVVREILRWRPVTVDPIGLQHMSIADDVYEGYFIPKGTLVIFNVWAMNRDPELYGEDYDAFRPERFLDETLLKTSGEYKLKPVHPATKGEGHVTYGFGRRICVGRYVANNTLFIDIAHLLWALALNKAPGEVYNDHANYKEGLVV</sequence>
<keyword evidence="11" id="KW-0503">Monooxygenase</keyword>
<dbReference type="InterPro" id="IPR002401">
    <property type="entry name" value="Cyt_P450_E_grp-I"/>
</dbReference>
<feature type="non-terminal residue" evidence="16">
    <location>
        <position position="1"/>
    </location>
</feature>
<comment type="pathway">
    <text evidence="3">Secondary metabolite biosynthesis.</text>
</comment>
<dbReference type="GO" id="GO:0016705">
    <property type="term" value="F:oxidoreductase activity, acting on paired donors, with incorporation or reduction of molecular oxygen"/>
    <property type="evidence" value="ECO:0007669"/>
    <property type="project" value="InterPro"/>
</dbReference>
<evidence type="ECO:0000256" key="10">
    <source>
        <dbReference type="ARBA" id="ARBA00023004"/>
    </source>
</evidence>